<feature type="domain" description="At3g05675-like ankyrin-like" evidence="3">
    <location>
        <begin position="1"/>
        <end position="70"/>
    </location>
</feature>
<dbReference type="InterPro" id="IPR058039">
    <property type="entry name" value="At3g05675-like_ankyrin"/>
</dbReference>
<feature type="compositionally biased region" description="Basic and acidic residues" evidence="1">
    <location>
        <begin position="322"/>
        <end position="333"/>
    </location>
</feature>
<feature type="compositionally biased region" description="Basic and acidic residues" evidence="1">
    <location>
        <begin position="382"/>
        <end position="399"/>
    </location>
</feature>
<feature type="region of interest" description="Disordered" evidence="1">
    <location>
        <begin position="303"/>
        <end position="357"/>
    </location>
</feature>
<protein>
    <submittedName>
        <fullName evidence="4">Uncharacterized protein</fullName>
    </submittedName>
</protein>
<evidence type="ECO:0000259" key="3">
    <source>
        <dbReference type="Pfam" id="PF25553"/>
    </source>
</evidence>
<dbReference type="InterPro" id="IPR024752">
    <property type="entry name" value="Myb/SANT-like_dom"/>
</dbReference>
<evidence type="ECO:0000313" key="4">
    <source>
        <dbReference type="EMBL" id="RCV38824.1"/>
    </source>
</evidence>
<organism evidence="4">
    <name type="scientific">Setaria italica</name>
    <name type="common">Foxtail millet</name>
    <name type="synonym">Panicum italicum</name>
    <dbReference type="NCBI Taxonomy" id="4555"/>
    <lineage>
        <taxon>Eukaryota</taxon>
        <taxon>Viridiplantae</taxon>
        <taxon>Streptophyta</taxon>
        <taxon>Embryophyta</taxon>
        <taxon>Tracheophyta</taxon>
        <taxon>Spermatophyta</taxon>
        <taxon>Magnoliopsida</taxon>
        <taxon>Liliopsida</taxon>
        <taxon>Poales</taxon>
        <taxon>Poaceae</taxon>
        <taxon>PACMAD clade</taxon>
        <taxon>Panicoideae</taxon>
        <taxon>Panicodae</taxon>
        <taxon>Paniceae</taxon>
        <taxon>Cenchrinae</taxon>
        <taxon>Setaria</taxon>
    </lineage>
</organism>
<evidence type="ECO:0000259" key="2">
    <source>
        <dbReference type="Pfam" id="PF12776"/>
    </source>
</evidence>
<dbReference type="OrthoDB" id="681374at2759"/>
<reference evidence="4" key="1">
    <citation type="journal article" date="2012" name="Nat. Biotechnol.">
        <title>Reference genome sequence of the model plant Setaria.</title>
        <authorList>
            <person name="Bennetzen J.L."/>
            <person name="Schmutz J."/>
            <person name="Wang H."/>
            <person name="Percifield R."/>
            <person name="Hawkins J."/>
            <person name="Pontaroli A.C."/>
            <person name="Estep M."/>
            <person name="Feng L."/>
            <person name="Vaughn J.N."/>
            <person name="Grimwood J."/>
            <person name="Jenkins J."/>
            <person name="Barry K."/>
            <person name="Lindquist E."/>
            <person name="Hellsten U."/>
            <person name="Deshpande S."/>
            <person name="Wang X."/>
            <person name="Wu X."/>
            <person name="Mitros T."/>
            <person name="Triplett J."/>
            <person name="Yang X."/>
            <person name="Ye C.Y."/>
            <person name="Mauro-Herrera M."/>
            <person name="Wang L."/>
            <person name="Li P."/>
            <person name="Sharma M."/>
            <person name="Sharma R."/>
            <person name="Ronald P.C."/>
            <person name="Panaud O."/>
            <person name="Kellogg E.A."/>
            <person name="Brutnell T.P."/>
            <person name="Doust A.N."/>
            <person name="Tuskan G.A."/>
            <person name="Rokhsar D."/>
            <person name="Devos K.M."/>
        </authorList>
    </citation>
    <scope>NUCLEOTIDE SEQUENCE [LARGE SCALE GENOMIC DNA]</scope>
    <source>
        <strain evidence="4">Yugu1</strain>
    </source>
</reference>
<dbReference type="PANTHER" id="PTHR46934:SF14">
    <property type="entry name" value="OS11G0427500 PROTEIN"/>
    <property type="match status" value="1"/>
</dbReference>
<reference evidence="4" key="2">
    <citation type="submission" date="2015-07" db="EMBL/GenBank/DDBJ databases">
        <authorList>
            <person name="Noorani M."/>
        </authorList>
    </citation>
    <scope>NUCLEOTIDE SEQUENCE</scope>
    <source>
        <strain evidence="4">Yugu1</strain>
    </source>
</reference>
<dbReference type="Pfam" id="PF12776">
    <property type="entry name" value="Myb_DNA-bind_3"/>
    <property type="match status" value="1"/>
</dbReference>
<accession>A0A368S903</accession>
<dbReference type="KEGG" id="sita:101780370"/>
<gene>
    <name evidence="4" type="ORF">SETIT_8G173200v2</name>
</gene>
<evidence type="ECO:0000256" key="1">
    <source>
        <dbReference type="SAM" id="MobiDB-lite"/>
    </source>
</evidence>
<feature type="region of interest" description="Disordered" evidence="1">
    <location>
        <begin position="118"/>
        <end position="149"/>
    </location>
</feature>
<feature type="domain" description="Myb/SANT-like" evidence="2">
    <location>
        <begin position="149"/>
        <end position="242"/>
    </location>
</feature>
<proteinExistence type="predicted"/>
<sequence>MLVDFGWLRRYPKGLNVTTLEEGIGQALLTLTLAQQQVLFMEWFEAFSGQGRECPNLMRAFQVWWRRSFIPPAPLRVGKGEPPPSWDPVPTPIVMVGKGSPKLNVIARGSPKLSRFLPTTSAIKKKPSPKCSGAKRSGGSPRGKQRADWNPTLEKSLVEILHEYKDSGYRSDNGWNTEGWNKMVKEFHLRNKSVSYTKAQIQDKECQLKRDYKMIKAARMQSGSKWNEQRNMVEGSASMWENLIVTFPKIKKFQNNKASFPLFDALGELYDGHLAEGTYNFTSIESEHVEEPLQQINVVEEEAEEEALQEIHEIRDEDDEEKDARDKEEEARSGQRRMAASRKKPEKKGQRPRKSAKIEAMMERFLEMRTKQAEDEAQQLARENETREKEARDKEAAKGDEYSIKRCISIINTMEVTKQEKAKSYAIFTKSKENRETFICASEEDEESALIWLRNEMA</sequence>
<feature type="compositionally biased region" description="Basic residues" evidence="1">
    <location>
        <begin position="339"/>
        <end position="355"/>
    </location>
</feature>
<dbReference type="EMBL" id="CM003535">
    <property type="protein sequence ID" value="RCV38824.1"/>
    <property type="molecule type" value="Genomic_DNA"/>
</dbReference>
<dbReference type="Pfam" id="PF25553">
    <property type="entry name" value="BTB-POZ_ANK-like"/>
    <property type="match status" value="1"/>
</dbReference>
<dbReference type="PANTHER" id="PTHR46934">
    <property type="entry name" value="MYB_DNA-BIND_3 DOMAIN-CONTAINING PROTEIN-RELATED"/>
    <property type="match status" value="1"/>
</dbReference>
<feature type="region of interest" description="Disordered" evidence="1">
    <location>
        <begin position="371"/>
        <end position="399"/>
    </location>
</feature>
<dbReference type="AlphaFoldDB" id="A0A368S903"/>
<name>A0A368S903_SETIT</name>